<dbReference type="GO" id="GO:0008146">
    <property type="term" value="F:sulfotransferase activity"/>
    <property type="evidence" value="ECO:0007669"/>
    <property type="project" value="InterPro"/>
</dbReference>
<evidence type="ECO:0000256" key="5">
    <source>
        <dbReference type="ARBA" id="ARBA00023034"/>
    </source>
</evidence>
<evidence type="ECO:0000256" key="3">
    <source>
        <dbReference type="ARBA" id="ARBA00022692"/>
    </source>
</evidence>
<dbReference type="InterPro" id="IPR018011">
    <property type="entry name" value="Carb_sulfotrans_8-10"/>
</dbReference>
<comment type="subcellular location">
    <subcellularLocation>
        <location evidence="1">Golgi apparatus membrane</location>
        <topology evidence="1">Single-pass type II membrane protein</topology>
    </subcellularLocation>
</comment>
<reference evidence="8 9" key="1">
    <citation type="submission" date="2017-03" db="EMBL/GenBank/DDBJ databases">
        <authorList>
            <person name="Afonso C.L."/>
            <person name="Miller P.J."/>
            <person name="Scott M.A."/>
            <person name="Spackman E."/>
            <person name="Goraichik I."/>
            <person name="Dimitrov K.M."/>
            <person name="Suarez D.L."/>
            <person name="Swayne D.E."/>
        </authorList>
    </citation>
    <scope>NUCLEOTIDE SEQUENCE [LARGE SCALE GENOMIC DNA]</scope>
    <source>
        <strain evidence="8 9">CECT 8625</strain>
    </source>
</reference>
<dbReference type="PANTHER" id="PTHR12137">
    <property type="entry name" value="CARBOHYDRATE SULFOTRANSFERASE"/>
    <property type="match status" value="1"/>
</dbReference>
<evidence type="ECO:0000256" key="1">
    <source>
        <dbReference type="ARBA" id="ARBA00004323"/>
    </source>
</evidence>
<dbReference type="EMBL" id="FWFK01000005">
    <property type="protein sequence ID" value="SLN56800.1"/>
    <property type="molecule type" value="Genomic_DNA"/>
</dbReference>
<dbReference type="AlphaFoldDB" id="A0A1X6ZNC8"/>
<dbReference type="GO" id="GO:0016020">
    <property type="term" value="C:membrane"/>
    <property type="evidence" value="ECO:0007669"/>
    <property type="project" value="InterPro"/>
</dbReference>
<keyword evidence="4" id="KW-1133">Transmembrane helix</keyword>
<dbReference type="Proteomes" id="UP000193570">
    <property type="component" value="Unassembled WGS sequence"/>
</dbReference>
<evidence type="ECO:0000256" key="4">
    <source>
        <dbReference type="ARBA" id="ARBA00022989"/>
    </source>
</evidence>
<evidence type="ECO:0000313" key="9">
    <source>
        <dbReference type="Proteomes" id="UP000193570"/>
    </source>
</evidence>
<proteinExistence type="predicted"/>
<evidence type="ECO:0000256" key="6">
    <source>
        <dbReference type="ARBA" id="ARBA00023136"/>
    </source>
</evidence>
<sequence length="281" mass="31736">MGWRGYADHQRKAVFFWSQKAACTTLWRVLADNMAEPPAQKKYFHQTSQPLADLRPLIDRDGYAAVIVVRHPTIRAISAYFNKFCVYQGRPLSTRRQLEPFARDLHDAYVARTGAYPDANTMSFEDFLTEIEALFADRPGPDVPVNGHWDTQIPPTLARDRSFRYDHVVHVERLETEMAALGRTLGLRYTPQVENRTPVAESDAHDGYLGRVAAQEVSGYAFGYANFLSEETIARIARLYDVDFATFAYRPDPRLRGGPLGPPALSDALRARVGGIFARAR</sequence>
<dbReference type="Pfam" id="PF03567">
    <property type="entry name" value="Sulfotransfer_2"/>
    <property type="match status" value="1"/>
</dbReference>
<dbReference type="OrthoDB" id="7736814at2"/>
<protein>
    <submittedName>
        <fullName evidence="8">Sulfotransferase family protein</fullName>
    </submittedName>
</protein>
<keyword evidence="7" id="KW-0325">Glycoprotein</keyword>
<dbReference type="RefSeq" id="WP_085792530.1">
    <property type="nucleotide sequence ID" value="NZ_FWFK01000005.1"/>
</dbReference>
<dbReference type="PANTHER" id="PTHR12137:SF54">
    <property type="entry name" value="CARBOHYDRATE SULFOTRANSFERASE"/>
    <property type="match status" value="1"/>
</dbReference>
<keyword evidence="6" id="KW-0472">Membrane</keyword>
<keyword evidence="3" id="KW-0812">Transmembrane</keyword>
<dbReference type="InterPro" id="IPR005331">
    <property type="entry name" value="Sulfotransferase"/>
</dbReference>
<evidence type="ECO:0000256" key="7">
    <source>
        <dbReference type="ARBA" id="ARBA00023180"/>
    </source>
</evidence>
<keyword evidence="9" id="KW-1185">Reference proteome</keyword>
<dbReference type="GO" id="GO:0016051">
    <property type="term" value="P:carbohydrate biosynthetic process"/>
    <property type="evidence" value="ECO:0007669"/>
    <property type="project" value="InterPro"/>
</dbReference>
<keyword evidence="5" id="KW-0333">Golgi apparatus</keyword>
<keyword evidence="2 8" id="KW-0808">Transferase</keyword>
<gene>
    <name evidence="8" type="ORF">ROJ8625_02836</name>
</gene>
<dbReference type="SUPFAM" id="SSF52540">
    <property type="entry name" value="P-loop containing nucleoside triphosphate hydrolases"/>
    <property type="match status" value="1"/>
</dbReference>
<accession>A0A1X6ZNC8</accession>
<evidence type="ECO:0000313" key="8">
    <source>
        <dbReference type="EMBL" id="SLN56800.1"/>
    </source>
</evidence>
<organism evidence="8 9">
    <name type="scientific">Roseivivax jejudonensis</name>
    <dbReference type="NCBI Taxonomy" id="1529041"/>
    <lineage>
        <taxon>Bacteria</taxon>
        <taxon>Pseudomonadati</taxon>
        <taxon>Pseudomonadota</taxon>
        <taxon>Alphaproteobacteria</taxon>
        <taxon>Rhodobacterales</taxon>
        <taxon>Roseobacteraceae</taxon>
        <taxon>Roseivivax</taxon>
    </lineage>
</organism>
<name>A0A1X6ZNC8_9RHOB</name>
<evidence type="ECO:0000256" key="2">
    <source>
        <dbReference type="ARBA" id="ARBA00022679"/>
    </source>
</evidence>
<dbReference type="InterPro" id="IPR027417">
    <property type="entry name" value="P-loop_NTPase"/>
</dbReference>